<dbReference type="EMBL" id="CP042905">
    <property type="protein sequence ID" value="QEE17396.1"/>
    <property type="molecule type" value="Genomic_DNA"/>
</dbReference>
<protein>
    <submittedName>
        <fullName evidence="1">Uncharacterized protein</fullName>
    </submittedName>
</protein>
<organism evidence="1">
    <name type="scientific">Promethearchaeum syntrophicum</name>
    <dbReference type="NCBI Taxonomy" id="2594042"/>
    <lineage>
        <taxon>Archaea</taxon>
        <taxon>Promethearchaeati</taxon>
        <taxon>Promethearchaeota</taxon>
        <taxon>Promethearchaeia</taxon>
        <taxon>Promethearchaeales</taxon>
        <taxon>Promethearchaeaceae</taxon>
        <taxon>Promethearchaeum</taxon>
    </lineage>
</organism>
<sequence>MNNEKKKTSRSERIKNDYYLQEIFKQEPGE</sequence>
<evidence type="ECO:0000313" key="1">
    <source>
        <dbReference type="EMBL" id="QEE17396.1"/>
    </source>
</evidence>
<dbReference type="AlphaFoldDB" id="A0A5B9DF91"/>
<accession>A0A5B9DF91</accession>
<gene>
    <name evidence="1" type="ORF">DSAG12_03231</name>
</gene>
<name>A0A5B9DF91_9ARCH</name>
<proteinExistence type="predicted"/>
<reference evidence="1" key="1">
    <citation type="journal article" date="2020" name="Nature">
        <title>Isolation of an archaeon at the prokaryote-eukaryote interface.</title>
        <authorList>
            <person name="Imachi H."/>
            <person name="Nobu M.K."/>
            <person name="Nakahara N."/>
            <person name="Morono Y."/>
            <person name="Ogawara M."/>
            <person name="Takaki Y."/>
            <person name="Takano Y."/>
            <person name="Uematsu K."/>
            <person name="Ikuta T."/>
            <person name="Ito M."/>
            <person name="Matsui Y."/>
            <person name="Miyazaki M."/>
            <person name="Murata K."/>
            <person name="Saito Y."/>
            <person name="Sakai S."/>
            <person name="Song C."/>
            <person name="Tasumi E."/>
            <person name="Yamanaka Y."/>
            <person name="Yamaguchi T."/>
            <person name="Kamagata Y."/>
            <person name="Tamaki H."/>
            <person name="Takai K."/>
        </authorList>
    </citation>
    <scope>NUCLEOTIDE SEQUENCE [LARGE SCALE GENOMIC DNA]</scope>
    <source>
        <strain evidence="1">MK-D1</strain>
    </source>
</reference>